<dbReference type="PANTHER" id="PTHR21666">
    <property type="entry name" value="PEPTIDASE-RELATED"/>
    <property type="match status" value="1"/>
</dbReference>
<evidence type="ECO:0000259" key="4">
    <source>
        <dbReference type="Pfam" id="PF01551"/>
    </source>
</evidence>
<evidence type="ECO:0000313" key="6">
    <source>
        <dbReference type="Proteomes" id="UP001267426"/>
    </source>
</evidence>
<dbReference type="PANTHER" id="PTHR21666:SF289">
    <property type="entry name" value="L-ALA--D-GLU ENDOPEPTIDASE"/>
    <property type="match status" value="1"/>
</dbReference>
<feature type="domain" description="M23ase beta-sheet core" evidence="4">
    <location>
        <begin position="151"/>
        <end position="249"/>
    </location>
</feature>
<accession>A0ABU3BVI5</accession>
<reference evidence="5 6" key="1">
    <citation type="submission" date="2023-09" db="EMBL/GenBank/DDBJ databases">
        <authorList>
            <person name="Rey-Velasco X."/>
        </authorList>
    </citation>
    <scope>NUCLEOTIDE SEQUENCE [LARGE SCALE GENOMIC DNA]</scope>
    <source>
        <strain evidence="5 6">F394</strain>
    </source>
</reference>
<feature type="region of interest" description="Disordered" evidence="2">
    <location>
        <begin position="87"/>
        <end position="108"/>
    </location>
</feature>
<feature type="transmembrane region" description="Helical" evidence="3">
    <location>
        <begin position="50"/>
        <end position="69"/>
    </location>
</feature>
<feature type="compositionally biased region" description="Low complexity" evidence="2">
    <location>
        <begin position="28"/>
        <end position="45"/>
    </location>
</feature>
<dbReference type="RefSeq" id="WP_311666045.1">
    <property type="nucleotide sequence ID" value="NZ_JAVRHT010000077.1"/>
</dbReference>
<dbReference type="InterPro" id="IPR016047">
    <property type="entry name" value="M23ase_b-sheet_dom"/>
</dbReference>
<dbReference type="GO" id="GO:0016787">
    <property type="term" value="F:hydrolase activity"/>
    <property type="evidence" value="ECO:0007669"/>
    <property type="project" value="UniProtKB-KW"/>
</dbReference>
<keyword evidence="3" id="KW-0812">Transmembrane</keyword>
<keyword evidence="3" id="KW-0472">Membrane</keyword>
<dbReference type="CDD" id="cd12797">
    <property type="entry name" value="M23_peptidase"/>
    <property type="match status" value="1"/>
</dbReference>
<name>A0ABU3BVI5_9BACT</name>
<dbReference type="EC" id="3.4.24.-" evidence="5"/>
<evidence type="ECO:0000256" key="3">
    <source>
        <dbReference type="SAM" id="Phobius"/>
    </source>
</evidence>
<keyword evidence="3" id="KW-1133">Transmembrane helix</keyword>
<gene>
    <name evidence="5" type="ORF">RM540_16175</name>
</gene>
<dbReference type="InterPro" id="IPR011055">
    <property type="entry name" value="Dup_hybrid_motif"/>
</dbReference>
<protein>
    <submittedName>
        <fullName evidence="5">M23 family metallopeptidase</fullName>
        <ecNumber evidence="5">3.4.24.-</ecNumber>
    </submittedName>
</protein>
<comment type="caution">
    <text evidence="5">The sequence shown here is derived from an EMBL/GenBank/DDBJ whole genome shotgun (WGS) entry which is preliminary data.</text>
</comment>
<feature type="region of interest" description="Disordered" evidence="2">
    <location>
        <begin position="26"/>
        <end position="45"/>
    </location>
</feature>
<proteinExistence type="predicted"/>
<keyword evidence="1" id="KW-0732">Signal</keyword>
<feature type="compositionally biased region" description="Low complexity" evidence="2">
    <location>
        <begin position="87"/>
        <end position="101"/>
    </location>
</feature>
<dbReference type="SUPFAM" id="SSF51261">
    <property type="entry name" value="Duplicated hybrid motif"/>
    <property type="match status" value="1"/>
</dbReference>
<organism evidence="5 6">
    <name type="scientific">Rubrivirga litoralis</name>
    <dbReference type="NCBI Taxonomy" id="3075598"/>
    <lineage>
        <taxon>Bacteria</taxon>
        <taxon>Pseudomonadati</taxon>
        <taxon>Rhodothermota</taxon>
        <taxon>Rhodothermia</taxon>
        <taxon>Rhodothermales</taxon>
        <taxon>Rubricoccaceae</taxon>
        <taxon>Rubrivirga</taxon>
    </lineage>
</organism>
<evidence type="ECO:0000256" key="2">
    <source>
        <dbReference type="SAM" id="MobiDB-lite"/>
    </source>
</evidence>
<evidence type="ECO:0000313" key="5">
    <source>
        <dbReference type="EMBL" id="MDT0633292.1"/>
    </source>
</evidence>
<dbReference type="EMBL" id="JAVRHT010000077">
    <property type="protein sequence ID" value="MDT0633292.1"/>
    <property type="molecule type" value="Genomic_DNA"/>
</dbReference>
<dbReference type="Gene3D" id="2.70.70.10">
    <property type="entry name" value="Glucose Permease (Domain IIA)"/>
    <property type="match status" value="1"/>
</dbReference>
<keyword evidence="6" id="KW-1185">Reference proteome</keyword>
<feature type="region of interest" description="Disordered" evidence="2">
    <location>
        <begin position="268"/>
        <end position="290"/>
    </location>
</feature>
<keyword evidence="5" id="KW-0378">Hydrolase</keyword>
<dbReference type="Proteomes" id="UP001267426">
    <property type="component" value="Unassembled WGS sequence"/>
</dbReference>
<evidence type="ECO:0000256" key="1">
    <source>
        <dbReference type="ARBA" id="ARBA00022729"/>
    </source>
</evidence>
<dbReference type="InterPro" id="IPR050570">
    <property type="entry name" value="Cell_wall_metabolism_enzyme"/>
</dbReference>
<sequence length="290" mass="29785">MVDPNDTRSVLRRAATRVADWTALPENGAGRLAPPARSARPARSPGRFGGWHAAGLTVVALLIGSPLLAHSKEQIGRVTARVALAGAESPAPATGTAPTAVRPRRARGSVAVPTVGTWADRVGVPVDPPTAGPVSSGFGLRRHPVWGGSRHHAGIDLAARLGAPVRATASGVVGAAGAAGGYGLRVEVYHAPSGLTTRYAHLSRFAPTLRVGARVRRGQVLGFVGATGVVTGPHLHYEVLRRDGQALDPAALATRYRTAYAEATAALERALQRQGGGPAPAPPADGHTDR</sequence>
<dbReference type="Pfam" id="PF01551">
    <property type="entry name" value="Peptidase_M23"/>
    <property type="match status" value="1"/>
</dbReference>